<name>A0A140NIS9_PROSM</name>
<dbReference type="Proteomes" id="UP000005012">
    <property type="component" value="Chromosome"/>
</dbReference>
<evidence type="ECO:0000256" key="7">
    <source>
        <dbReference type="SAM" id="Phobius"/>
    </source>
</evidence>
<evidence type="ECO:0000256" key="6">
    <source>
        <dbReference type="ARBA" id="ARBA00023136"/>
    </source>
</evidence>
<dbReference type="PATRIC" id="fig|1157951.4.peg.667"/>
<evidence type="ECO:0000256" key="1">
    <source>
        <dbReference type="ARBA" id="ARBA00004651"/>
    </source>
</evidence>
<keyword evidence="3 7" id="KW-0812">Transmembrane</keyword>
<organism evidence="8 9">
    <name type="scientific">Providencia stuartii (strain MRSN 2154)</name>
    <dbReference type="NCBI Taxonomy" id="1157951"/>
    <lineage>
        <taxon>Bacteria</taxon>
        <taxon>Pseudomonadati</taxon>
        <taxon>Pseudomonadota</taxon>
        <taxon>Gammaproteobacteria</taxon>
        <taxon>Enterobacterales</taxon>
        <taxon>Morganellaceae</taxon>
        <taxon>Providencia</taxon>
    </lineage>
</organism>
<dbReference type="PIRSF" id="PIRSF006324">
    <property type="entry name" value="LeuE"/>
    <property type="match status" value="1"/>
</dbReference>
<sequence>MELSTLLLFIPACFALNLAPGPNNLLSVNNAVYYGFAYSCAGGIGRLFAFVIMLILASFGLAVVLQTSEVIFSIIKFAGVAYLLWLAYQLWNSPTDEFKFEETKKNSSIIKLARQEFLVAAGNPKAILIFTAFLPQFVNPQLPTESQFLALGSLFLLLEFIAIMLYAWLGLHMKKLLRKPNAKKVFNRTCSGLLASAGVGLLISQKVAK</sequence>
<keyword evidence="6 7" id="KW-0472">Membrane</keyword>
<keyword evidence="2" id="KW-1003">Cell membrane</keyword>
<protein>
    <submittedName>
        <fullName evidence="8">Lysine exporter protein LysE/YggA</fullName>
    </submittedName>
</protein>
<proteinExistence type="predicted"/>
<dbReference type="EMBL" id="CP003488">
    <property type="protein sequence ID" value="AFH92560.1"/>
    <property type="molecule type" value="Genomic_DNA"/>
</dbReference>
<evidence type="ECO:0000313" key="9">
    <source>
        <dbReference type="Proteomes" id="UP000005012"/>
    </source>
</evidence>
<keyword evidence="5 7" id="KW-1133">Transmembrane helix</keyword>
<dbReference type="AlphaFoldDB" id="A0A140NIS9"/>
<reference evidence="8 9" key="1">
    <citation type="journal article" date="2012" name="J. Bacteriol.">
        <title>Complete Genome Sequence of Providencia stuartii Clinical Isolate MRSN 2154.</title>
        <authorList>
            <person name="Clifford R.J."/>
            <person name="Hang J."/>
            <person name="Riley M.C."/>
            <person name="Onmus-Leone F."/>
            <person name="Kuschner R.A."/>
            <person name="Lesho E.P."/>
            <person name="Waterman P.E."/>
        </authorList>
    </citation>
    <scope>NUCLEOTIDE SEQUENCE [LARGE SCALE GENOMIC DNA]</scope>
    <source>
        <strain evidence="8 9">MRSN 2154</strain>
    </source>
</reference>
<dbReference type="PANTHER" id="PTHR30086:SF20">
    <property type="entry name" value="ARGININE EXPORTER PROTEIN ARGO-RELATED"/>
    <property type="match status" value="1"/>
</dbReference>
<evidence type="ECO:0000256" key="4">
    <source>
        <dbReference type="ARBA" id="ARBA00022970"/>
    </source>
</evidence>
<dbReference type="InterPro" id="IPR001123">
    <property type="entry name" value="LeuE-type"/>
</dbReference>
<evidence type="ECO:0000313" key="8">
    <source>
        <dbReference type="EMBL" id="AFH92560.1"/>
    </source>
</evidence>
<dbReference type="RefSeq" id="WP_004921590.1">
    <property type="nucleotide sequence ID" value="NC_017731.1"/>
</dbReference>
<keyword evidence="4" id="KW-0813">Transport</keyword>
<dbReference type="KEGG" id="psi:S70_03385"/>
<reference evidence="9" key="2">
    <citation type="submission" date="2012-04" db="EMBL/GenBank/DDBJ databases">
        <title>Complete genome sequence of Providencia stuartii clinical isolate MRSN 2154.</title>
        <authorList>
            <person name="Clifford R.J."/>
            <person name="Hang J."/>
            <person name="Riley M.C."/>
            <person name="Onmus-Leone F."/>
            <person name="Kuschner R.A."/>
            <person name="Lesho E.P."/>
            <person name="Waterman P.E."/>
        </authorList>
    </citation>
    <scope>NUCLEOTIDE SEQUENCE [LARGE SCALE GENOMIC DNA]</scope>
    <source>
        <strain evidence="9">MRSN 2154</strain>
    </source>
</reference>
<dbReference type="OrthoDB" id="581870at2"/>
<feature type="transmembrane region" description="Helical" evidence="7">
    <location>
        <begin position="71"/>
        <end position="91"/>
    </location>
</feature>
<comment type="subcellular location">
    <subcellularLocation>
        <location evidence="1">Cell membrane</location>
        <topology evidence="1">Multi-pass membrane protein</topology>
    </subcellularLocation>
</comment>
<dbReference type="GO" id="GO:0005886">
    <property type="term" value="C:plasma membrane"/>
    <property type="evidence" value="ECO:0007669"/>
    <property type="project" value="UniProtKB-SubCell"/>
</dbReference>
<dbReference type="HOGENOM" id="CLU_079569_2_1_6"/>
<gene>
    <name evidence="8" type="ordered locus">S70_03385</name>
</gene>
<evidence type="ECO:0000256" key="5">
    <source>
        <dbReference type="ARBA" id="ARBA00022989"/>
    </source>
</evidence>
<accession>A0A140NIS9</accession>
<dbReference type="GeneID" id="93518589"/>
<dbReference type="GO" id="GO:0015171">
    <property type="term" value="F:amino acid transmembrane transporter activity"/>
    <property type="evidence" value="ECO:0007669"/>
    <property type="project" value="TreeGrafter"/>
</dbReference>
<dbReference type="Pfam" id="PF01810">
    <property type="entry name" value="LysE"/>
    <property type="match status" value="1"/>
</dbReference>
<dbReference type="PANTHER" id="PTHR30086">
    <property type="entry name" value="ARGININE EXPORTER PROTEIN ARGO"/>
    <property type="match status" value="1"/>
</dbReference>
<feature type="transmembrane region" description="Helical" evidence="7">
    <location>
        <begin position="148"/>
        <end position="169"/>
    </location>
</feature>
<feature type="transmembrane region" description="Helical" evidence="7">
    <location>
        <begin position="31"/>
        <end position="64"/>
    </location>
</feature>
<keyword evidence="4" id="KW-0029">Amino-acid transport</keyword>
<evidence type="ECO:0000256" key="2">
    <source>
        <dbReference type="ARBA" id="ARBA00022475"/>
    </source>
</evidence>
<evidence type="ECO:0000256" key="3">
    <source>
        <dbReference type="ARBA" id="ARBA00022692"/>
    </source>
</evidence>